<dbReference type="OrthoDB" id="6646831at2"/>
<feature type="transmembrane region" description="Helical" evidence="1">
    <location>
        <begin position="262"/>
        <end position="281"/>
    </location>
</feature>
<dbReference type="AlphaFoldDB" id="A0A0K6IJ49"/>
<sequence>MLAFLVKHSLIGMFICALLGFAFPAASNALFPFLPYVLFTLMMLTLVGMPMERLVKRLCQGAIWLYALLHSAFYMLIFTLMGVLIGVSDELLLAILGVGATGSLFATPAIVRALGFDALEAMAMTIATTLLLPIALFIPIHFLPMSQGSLDFVTYGLRLLIFIVGPIFISFSLHRLMPKETLQRALLKISPYTILLVFAFPFGLIGSYRGMFDQSITQALVYLLIAVALVLFFFAGTFFAYRQSGVQEALTAAITSGNRNVLLTYSIAGALLGPAFLPLAGAMQVPTYILPVITRRLARYLNCRPQ</sequence>
<dbReference type="EMBL" id="CYHG01000002">
    <property type="protein sequence ID" value="CUB03096.1"/>
    <property type="molecule type" value="Genomic_DNA"/>
</dbReference>
<reference evidence="3" key="1">
    <citation type="submission" date="2015-08" db="EMBL/GenBank/DDBJ databases">
        <authorList>
            <person name="Varghese N."/>
        </authorList>
    </citation>
    <scope>NUCLEOTIDE SEQUENCE [LARGE SCALE GENOMIC DNA]</scope>
    <source>
        <strain evidence="3">JCM 18476</strain>
    </source>
</reference>
<feature type="transmembrane region" description="Helical" evidence="1">
    <location>
        <begin position="185"/>
        <end position="208"/>
    </location>
</feature>
<keyword evidence="1" id="KW-0472">Membrane</keyword>
<dbReference type="InterPro" id="IPR038770">
    <property type="entry name" value="Na+/solute_symporter_sf"/>
</dbReference>
<feature type="transmembrane region" description="Helical" evidence="1">
    <location>
        <begin position="91"/>
        <end position="111"/>
    </location>
</feature>
<dbReference type="Proteomes" id="UP000182769">
    <property type="component" value="Unassembled WGS sequence"/>
</dbReference>
<dbReference type="RefSeq" id="WP_055462055.1">
    <property type="nucleotide sequence ID" value="NZ_CYHG01000002.1"/>
</dbReference>
<dbReference type="STRING" id="1137284.GCA_001418205_00942"/>
<protein>
    <submittedName>
        <fullName evidence="2">Predicted Na+-dependent transporter</fullName>
    </submittedName>
</protein>
<name>A0A0K6IJ49_9GAMM</name>
<keyword evidence="1" id="KW-0812">Transmembrane</keyword>
<feature type="transmembrane region" description="Helical" evidence="1">
    <location>
        <begin position="9"/>
        <end position="27"/>
    </location>
</feature>
<organism evidence="2 3">
    <name type="scientific">Marinomonas fungiae</name>
    <dbReference type="NCBI Taxonomy" id="1137284"/>
    <lineage>
        <taxon>Bacteria</taxon>
        <taxon>Pseudomonadati</taxon>
        <taxon>Pseudomonadota</taxon>
        <taxon>Gammaproteobacteria</taxon>
        <taxon>Oceanospirillales</taxon>
        <taxon>Oceanospirillaceae</taxon>
        <taxon>Marinomonas</taxon>
    </lineage>
</organism>
<feature type="transmembrane region" description="Helical" evidence="1">
    <location>
        <begin position="33"/>
        <end position="51"/>
    </location>
</feature>
<keyword evidence="1" id="KW-1133">Transmembrane helix</keyword>
<evidence type="ECO:0000313" key="3">
    <source>
        <dbReference type="Proteomes" id="UP000182769"/>
    </source>
</evidence>
<evidence type="ECO:0000256" key="1">
    <source>
        <dbReference type="SAM" id="Phobius"/>
    </source>
</evidence>
<accession>A0A0K6IJ49</accession>
<feature type="transmembrane region" description="Helical" evidence="1">
    <location>
        <begin position="63"/>
        <end position="85"/>
    </location>
</feature>
<feature type="transmembrane region" description="Helical" evidence="1">
    <location>
        <begin position="123"/>
        <end position="143"/>
    </location>
</feature>
<feature type="transmembrane region" description="Helical" evidence="1">
    <location>
        <begin position="220"/>
        <end position="241"/>
    </location>
</feature>
<gene>
    <name evidence="2" type="ORF">Ga0061065_102438</name>
</gene>
<proteinExistence type="predicted"/>
<evidence type="ECO:0000313" key="2">
    <source>
        <dbReference type="EMBL" id="CUB03096.1"/>
    </source>
</evidence>
<dbReference type="Gene3D" id="1.20.1530.20">
    <property type="match status" value="1"/>
</dbReference>
<feature type="transmembrane region" description="Helical" evidence="1">
    <location>
        <begin position="155"/>
        <end position="173"/>
    </location>
</feature>
<keyword evidence="3" id="KW-1185">Reference proteome</keyword>